<reference evidence="2" key="2">
    <citation type="submission" date="2021-12" db="EMBL/GenBank/DDBJ databases">
        <title>Resequencing data analysis of finger millet.</title>
        <authorList>
            <person name="Hatakeyama M."/>
            <person name="Aluri S."/>
            <person name="Balachadran M.T."/>
            <person name="Sivarajan S.R."/>
            <person name="Poveda L."/>
            <person name="Shimizu-Inatsugi R."/>
            <person name="Schlapbach R."/>
            <person name="Sreeman S.M."/>
            <person name="Shimizu K.K."/>
        </authorList>
    </citation>
    <scope>NUCLEOTIDE SEQUENCE</scope>
</reference>
<dbReference type="PANTHER" id="PTHR33207">
    <property type="entry name" value="F-BOX DOMAIN CONTAINING PROTEIN-RELATED"/>
    <property type="match status" value="1"/>
</dbReference>
<evidence type="ECO:0000259" key="1">
    <source>
        <dbReference type="Pfam" id="PF23635"/>
    </source>
</evidence>
<dbReference type="InterPro" id="IPR056594">
    <property type="entry name" value="AT5G49610-like_b-prop"/>
</dbReference>
<gene>
    <name evidence="2" type="primary">ga16132</name>
    <name evidence="2" type="ORF">PR202_ga16132</name>
</gene>
<dbReference type="Proteomes" id="UP001054889">
    <property type="component" value="Unassembled WGS sequence"/>
</dbReference>
<protein>
    <recommendedName>
        <fullName evidence="1">F-box protein AT5G49610-like beta-propeller domain-containing protein</fullName>
    </recommendedName>
</protein>
<evidence type="ECO:0000313" key="2">
    <source>
        <dbReference type="EMBL" id="GJM99067.1"/>
    </source>
</evidence>
<organism evidence="2 3">
    <name type="scientific">Eleusine coracana subsp. coracana</name>
    <dbReference type="NCBI Taxonomy" id="191504"/>
    <lineage>
        <taxon>Eukaryota</taxon>
        <taxon>Viridiplantae</taxon>
        <taxon>Streptophyta</taxon>
        <taxon>Embryophyta</taxon>
        <taxon>Tracheophyta</taxon>
        <taxon>Spermatophyta</taxon>
        <taxon>Magnoliopsida</taxon>
        <taxon>Liliopsida</taxon>
        <taxon>Poales</taxon>
        <taxon>Poaceae</taxon>
        <taxon>PACMAD clade</taxon>
        <taxon>Chloridoideae</taxon>
        <taxon>Cynodonteae</taxon>
        <taxon>Eleusininae</taxon>
        <taxon>Eleusine</taxon>
    </lineage>
</organism>
<comment type="caution">
    <text evidence="2">The sequence shown here is derived from an EMBL/GenBank/DDBJ whole genome shotgun (WGS) entry which is preliminary data.</text>
</comment>
<evidence type="ECO:0000313" key="3">
    <source>
        <dbReference type="Proteomes" id="UP001054889"/>
    </source>
</evidence>
<keyword evidence="3" id="KW-1185">Reference proteome</keyword>
<reference evidence="2" key="1">
    <citation type="journal article" date="2018" name="DNA Res.">
        <title>Multiple hybrid de novo genome assembly of finger millet, an orphan allotetraploid crop.</title>
        <authorList>
            <person name="Hatakeyama M."/>
            <person name="Aluri S."/>
            <person name="Balachadran M.T."/>
            <person name="Sivarajan S.R."/>
            <person name="Patrignani A."/>
            <person name="Gruter S."/>
            <person name="Poveda L."/>
            <person name="Shimizu-Inatsugi R."/>
            <person name="Baeten J."/>
            <person name="Francoijs K.J."/>
            <person name="Nataraja K.N."/>
            <person name="Reddy Y.A.N."/>
            <person name="Phadnis S."/>
            <person name="Ravikumar R.L."/>
            <person name="Schlapbach R."/>
            <person name="Sreeman S.M."/>
            <person name="Shimizu K.K."/>
        </authorList>
    </citation>
    <scope>NUCLEOTIDE SEQUENCE</scope>
</reference>
<dbReference type="EMBL" id="BQKI01000007">
    <property type="protein sequence ID" value="GJM99067.1"/>
    <property type="molecule type" value="Genomic_DNA"/>
</dbReference>
<dbReference type="AlphaFoldDB" id="A0AAV5CKU4"/>
<proteinExistence type="predicted"/>
<dbReference type="Pfam" id="PF23635">
    <property type="entry name" value="Beta-prop_AT5G49610-like"/>
    <property type="match status" value="1"/>
</dbReference>
<accession>A0AAV5CKU4</accession>
<feature type="domain" description="F-box protein AT5G49610-like beta-propeller" evidence="1">
    <location>
        <begin position="245"/>
        <end position="490"/>
    </location>
</feature>
<sequence length="645" mass="73067">MSSFKVLAALHTYSRWEVDRREATSALPGRKPHYFKDDDAVIIAADDAHVLLTPYEETWLFSVELETMEVELDRVRNRYAGPAYPCKLPWPPALEQAMASRGIANLSLYGLKFSLYSIDISTLQSAASACKRWHHVVADPEFLARFRSLCAPPVAGHFHTVDPYYVSGKPPRRPVVFLPSPKLAVDRRRFSLDFLPVSKDKEWTWRIADSRGSLVLLVAEERKPERYSWKWMRRTKPAPSSRPDIVVCEPVTRRHQLILLPRHLTPSCCFGFFLLDGDGGSIGMASFRVVALLNTYVGDQPPESVVFTSGRDGGWRVPAGDSGIRLPVPAESLKFLGRANGAVHWATGYADMLVLDEATLEFSEPELPDDTFDRRDCRVIDAEDDALRVMCVQDKDLKLFVRMDDDEWHWHVEKTLRLPEATSKMPGHKARFFHYQAMIVAVDSKHVLLTSSEETWLFSVELETMTVERNKERNRYPGPVYPYELPWPPVLEPRLLAPSHHQAPRRLRRQKRRSVANNWYQRRRSPDLEEFPHYTRGAKMSDAKWEARVDALEKSASTASPTDDIRLKAEVDAALATKLASLGSAIAAFESATTERMDQAEAMATHVVALKSVAAAFKAWRPYIESSVDSVQSGLDGIKLEISKL</sequence>
<name>A0AAV5CKU4_ELECO</name>